<evidence type="ECO:0000313" key="2">
    <source>
        <dbReference type="EMBL" id="KKO76330.1"/>
    </source>
</evidence>
<keyword evidence="1" id="KW-0732">Signal</keyword>
<organism evidence="2 3">
    <name type="scientific">Vairimorpha ceranae</name>
    <dbReference type="NCBI Taxonomy" id="40302"/>
    <lineage>
        <taxon>Eukaryota</taxon>
        <taxon>Fungi</taxon>
        <taxon>Fungi incertae sedis</taxon>
        <taxon>Microsporidia</taxon>
        <taxon>Nosematidae</taxon>
        <taxon>Vairimorpha</taxon>
    </lineage>
</organism>
<gene>
    <name evidence="2" type="ORF">AAJ76_400072491</name>
</gene>
<reference evidence="2 3" key="1">
    <citation type="journal article" date="2015" name="Environ. Microbiol.">
        <title>Genome analyses suggest the presence of polyploidy and recent human-driven expansions in eight global populations of the honeybee pathogen Nosema ceranae.</title>
        <authorList>
            <person name="Pelin A."/>
            <person name="Selman M."/>
            <person name="Aris-Brosou S."/>
            <person name="Farinelli L."/>
            <person name="Corradi N."/>
        </authorList>
    </citation>
    <scope>NUCLEOTIDE SEQUENCE [LARGE SCALE GENOMIC DNA]</scope>
    <source>
        <strain evidence="2 3">PA08 1199</strain>
    </source>
</reference>
<name>A0A0F9WIB8_9MICR</name>
<dbReference type="Proteomes" id="UP000034350">
    <property type="component" value="Unassembled WGS sequence"/>
</dbReference>
<keyword evidence="3" id="KW-1185">Reference proteome</keyword>
<dbReference type="GeneID" id="36320496"/>
<feature type="signal peptide" evidence="1">
    <location>
        <begin position="1"/>
        <end position="15"/>
    </location>
</feature>
<dbReference type="EMBL" id="JPQZ01000004">
    <property type="protein sequence ID" value="KKO76330.1"/>
    <property type="molecule type" value="Genomic_DNA"/>
</dbReference>
<evidence type="ECO:0000313" key="3">
    <source>
        <dbReference type="Proteomes" id="UP000034350"/>
    </source>
</evidence>
<sequence length="196" mass="23240">MIFLIFLCLSQESHVQNQFSLIAPTKLCYFIYNNGIEVLPVPVFTSLINANRLKKHLLNKNLNEAVKCLHDAILEEPCEKLTDFTTDLKKLLPLIKDFDQFNFFNLENIITIDYIIQFNKRFEALNLRSISLTPFKDFINKYTCYLRANSDLREDCRKTIREIILTVRVYKNLIIEIKTIWFGLVQFIDRINQTFF</sequence>
<dbReference type="AlphaFoldDB" id="A0A0F9WIB8"/>
<comment type="caution">
    <text evidence="2">The sequence shown here is derived from an EMBL/GenBank/DDBJ whole genome shotgun (WGS) entry which is preliminary data.</text>
</comment>
<proteinExistence type="predicted"/>
<feature type="chain" id="PRO_5012316959" evidence="1">
    <location>
        <begin position="16"/>
        <end position="196"/>
    </location>
</feature>
<dbReference type="VEuPathDB" id="MicrosporidiaDB:NCER_102153"/>
<dbReference type="RefSeq" id="XP_024332072.1">
    <property type="nucleotide sequence ID" value="XM_024475550.1"/>
</dbReference>
<dbReference type="VEuPathDB" id="MicrosporidiaDB:AAJ76_400072491"/>
<accession>A0A0F9WIB8</accession>
<evidence type="ECO:0000256" key="1">
    <source>
        <dbReference type="SAM" id="SignalP"/>
    </source>
</evidence>
<dbReference type="VEuPathDB" id="MicrosporidiaDB:G9O61_00g007130"/>
<protein>
    <submittedName>
        <fullName evidence="2">Uncharacterized protein</fullName>
    </submittedName>
</protein>